<evidence type="ECO:0000256" key="13">
    <source>
        <dbReference type="ARBA" id="ARBA00031538"/>
    </source>
</evidence>
<evidence type="ECO:0000256" key="2">
    <source>
        <dbReference type="ARBA" id="ARBA00010527"/>
    </source>
</evidence>
<dbReference type="GO" id="GO:0051205">
    <property type="term" value="P:protein insertion into membrane"/>
    <property type="evidence" value="ECO:0007669"/>
    <property type="project" value="TreeGrafter"/>
</dbReference>
<evidence type="ECO:0000256" key="5">
    <source>
        <dbReference type="ARBA" id="ARBA00022475"/>
    </source>
</evidence>
<accession>A0A7W7M516</accession>
<keyword evidence="10" id="KW-0143">Chaperone</keyword>
<comment type="similarity">
    <text evidence="2">Belongs to the OXA1/ALB3/YidC family. Type 1 subfamily.</text>
</comment>
<dbReference type="InterPro" id="IPR001708">
    <property type="entry name" value="YidC/ALB3/OXA1/COX18"/>
</dbReference>
<dbReference type="RefSeq" id="WP_185037679.1">
    <property type="nucleotide sequence ID" value="NZ_BAABFG010000005.1"/>
</dbReference>
<comment type="function">
    <text evidence="11">Required for the insertion and/or proper folding and/or complex formation of integral membrane proteins into the membrane. Involved in integration of membrane proteins that insert both dependently and independently of the Sec translocase complex, as well as at least some lipoproteins. Aids folding of multispanning membrane proteins.</text>
</comment>
<evidence type="ECO:0000256" key="11">
    <source>
        <dbReference type="ARBA" id="ARBA00025034"/>
    </source>
</evidence>
<dbReference type="CDD" id="cd20070">
    <property type="entry name" value="5TM_YidC_Alb3"/>
    <property type="match status" value="1"/>
</dbReference>
<dbReference type="InterPro" id="IPR047196">
    <property type="entry name" value="YidC_ALB_C"/>
</dbReference>
<dbReference type="Proteomes" id="UP000546162">
    <property type="component" value="Unassembled WGS sequence"/>
</dbReference>
<dbReference type="GO" id="GO:0005886">
    <property type="term" value="C:plasma membrane"/>
    <property type="evidence" value="ECO:0007669"/>
    <property type="project" value="UniProtKB-SubCell"/>
</dbReference>
<dbReference type="GO" id="GO:0015031">
    <property type="term" value="P:protein transport"/>
    <property type="evidence" value="ECO:0007669"/>
    <property type="project" value="UniProtKB-KW"/>
</dbReference>
<name>A0A7W7M516_9ACTN</name>
<comment type="subunit">
    <text evidence="12">Interacts with the Sec translocase complex via SecD. Specifically interacts with transmembrane segments of nascent integral membrane proteins during membrane integration.</text>
</comment>
<reference evidence="19 20" key="1">
    <citation type="submission" date="2020-08" db="EMBL/GenBank/DDBJ databases">
        <title>Sequencing the genomes of 1000 actinobacteria strains.</title>
        <authorList>
            <person name="Klenk H.-P."/>
        </authorList>
    </citation>
    <scope>NUCLEOTIDE SEQUENCE [LARGE SCALE GENOMIC DNA]</scope>
    <source>
        <strain evidence="19 20">DSM 45809</strain>
    </source>
</reference>
<organism evidence="19 20">
    <name type="scientific">Actinoplanes octamycinicus</name>
    <dbReference type="NCBI Taxonomy" id="135948"/>
    <lineage>
        <taxon>Bacteria</taxon>
        <taxon>Bacillati</taxon>
        <taxon>Actinomycetota</taxon>
        <taxon>Actinomycetes</taxon>
        <taxon>Micromonosporales</taxon>
        <taxon>Micromonosporaceae</taxon>
        <taxon>Actinoplanes</taxon>
    </lineage>
</organism>
<keyword evidence="4" id="KW-0813">Transport</keyword>
<dbReference type="NCBIfam" id="TIGR03592">
    <property type="entry name" value="yidC_oxa1_cterm"/>
    <property type="match status" value="1"/>
</dbReference>
<keyword evidence="9 17" id="KW-0472">Membrane</keyword>
<dbReference type="AlphaFoldDB" id="A0A7W7M516"/>
<evidence type="ECO:0000256" key="3">
    <source>
        <dbReference type="ARBA" id="ARBA00015325"/>
    </source>
</evidence>
<evidence type="ECO:0000256" key="15">
    <source>
        <dbReference type="ARBA" id="ARBA00033342"/>
    </source>
</evidence>
<evidence type="ECO:0000313" key="20">
    <source>
        <dbReference type="Proteomes" id="UP000546162"/>
    </source>
</evidence>
<keyword evidence="6 16" id="KW-0812">Transmembrane</keyword>
<gene>
    <name evidence="19" type="ORF">BJY16_000697</name>
</gene>
<evidence type="ECO:0000256" key="6">
    <source>
        <dbReference type="ARBA" id="ARBA00022692"/>
    </source>
</evidence>
<proteinExistence type="inferred from homology"/>
<evidence type="ECO:0000256" key="16">
    <source>
        <dbReference type="RuleBase" id="RU003945"/>
    </source>
</evidence>
<feature type="transmembrane region" description="Helical" evidence="17">
    <location>
        <begin position="98"/>
        <end position="117"/>
    </location>
</feature>
<dbReference type="PANTHER" id="PTHR12428:SF65">
    <property type="entry name" value="CYTOCHROME C OXIDASE ASSEMBLY PROTEIN COX18, MITOCHONDRIAL"/>
    <property type="match status" value="1"/>
</dbReference>
<evidence type="ECO:0000256" key="12">
    <source>
        <dbReference type="ARBA" id="ARBA00026028"/>
    </source>
</evidence>
<sequence>MSVTGLFHSVVDAAHTAITALAGLLEPVGGLAPALAIVLFTLLVRACLTPLTYLQIRTERRRAALAPEIAKLRKKHKDPMELATATLALQREHGIGPFAGLLPALVQAPFFMVMYRVTLAPPAGTIAGVPLTAHLTAGLPVFAVLIVLAAAIAWWTSRRAVALAATNPMPLPAAGGSDTQQAVALTTTMLKYLPWLSVLAVAWLPLAGGLYLVTSSAWSAAEQVVRRRLVQAATPAPHPARA</sequence>
<dbReference type="InterPro" id="IPR028055">
    <property type="entry name" value="YidC/Oxa/ALB_C"/>
</dbReference>
<evidence type="ECO:0000256" key="9">
    <source>
        <dbReference type="ARBA" id="ARBA00023136"/>
    </source>
</evidence>
<keyword evidence="7" id="KW-0653">Protein transport</keyword>
<dbReference type="GO" id="GO:0032977">
    <property type="term" value="F:membrane insertase activity"/>
    <property type="evidence" value="ECO:0007669"/>
    <property type="project" value="InterPro"/>
</dbReference>
<protein>
    <recommendedName>
        <fullName evidence="3">Membrane protein insertase YidC</fullName>
    </recommendedName>
    <alternativeName>
        <fullName evidence="15">Foldase YidC</fullName>
    </alternativeName>
    <alternativeName>
        <fullName evidence="14">Membrane integrase YidC</fullName>
    </alternativeName>
    <alternativeName>
        <fullName evidence="13">Membrane protein YidC</fullName>
    </alternativeName>
</protein>
<feature type="transmembrane region" description="Helical" evidence="17">
    <location>
        <begin position="137"/>
        <end position="155"/>
    </location>
</feature>
<evidence type="ECO:0000256" key="8">
    <source>
        <dbReference type="ARBA" id="ARBA00022989"/>
    </source>
</evidence>
<dbReference type="PANTHER" id="PTHR12428">
    <property type="entry name" value="OXA1"/>
    <property type="match status" value="1"/>
</dbReference>
<evidence type="ECO:0000256" key="7">
    <source>
        <dbReference type="ARBA" id="ARBA00022927"/>
    </source>
</evidence>
<evidence type="ECO:0000256" key="10">
    <source>
        <dbReference type="ARBA" id="ARBA00023186"/>
    </source>
</evidence>
<feature type="transmembrane region" description="Helical" evidence="17">
    <location>
        <begin position="32"/>
        <end position="54"/>
    </location>
</feature>
<comment type="caution">
    <text evidence="19">The sequence shown here is derived from an EMBL/GenBank/DDBJ whole genome shotgun (WGS) entry which is preliminary data.</text>
</comment>
<keyword evidence="8 17" id="KW-1133">Transmembrane helix</keyword>
<evidence type="ECO:0000313" key="19">
    <source>
        <dbReference type="EMBL" id="MBB4737238.1"/>
    </source>
</evidence>
<keyword evidence="5" id="KW-1003">Cell membrane</keyword>
<evidence type="ECO:0000256" key="4">
    <source>
        <dbReference type="ARBA" id="ARBA00022448"/>
    </source>
</evidence>
<feature type="domain" description="Membrane insertase YidC/Oxa/ALB C-terminal" evidence="18">
    <location>
        <begin position="35"/>
        <end position="226"/>
    </location>
</feature>
<dbReference type="Pfam" id="PF02096">
    <property type="entry name" value="60KD_IMP"/>
    <property type="match status" value="1"/>
</dbReference>
<evidence type="ECO:0000259" key="18">
    <source>
        <dbReference type="Pfam" id="PF02096"/>
    </source>
</evidence>
<dbReference type="EMBL" id="JACHNB010000001">
    <property type="protein sequence ID" value="MBB4737238.1"/>
    <property type="molecule type" value="Genomic_DNA"/>
</dbReference>
<feature type="transmembrane region" description="Helical" evidence="17">
    <location>
        <begin position="192"/>
        <end position="213"/>
    </location>
</feature>
<comment type="subcellular location">
    <subcellularLocation>
        <location evidence="1">Cell membrane</location>
        <topology evidence="1">Multi-pass membrane protein</topology>
    </subcellularLocation>
    <subcellularLocation>
        <location evidence="16">Membrane</location>
        <topology evidence="16">Multi-pass membrane protein</topology>
    </subcellularLocation>
</comment>
<evidence type="ECO:0000256" key="17">
    <source>
        <dbReference type="SAM" id="Phobius"/>
    </source>
</evidence>
<keyword evidence="20" id="KW-1185">Reference proteome</keyword>
<evidence type="ECO:0000256" key="1">
    <source>
        <dbReference type="ARBA" id="ARBA00004651"/>
    </source>
</evidence>
<evidence type="ECO:0000256" key="14">
    <source>
        <dbReference type="ARBA" id="ARBA00033245"/>
    </source>
</evidence>